<evidence type="ECO:0000256" key="1">
    <source>
        <dbReference type="ARBA" id="ARBA00023125"/>
    </source>
</evidence>
<accession>X0REK6</accession>
<dbReference type="InterPro" id="IPR000551">
    <property type="entry name" value="MerR-type_HTH_dom"/>
</dbReference>
<dbReference type="PANTHER" id="PTHR30204">
    <property type="entry name" value="REDOX-CYCLING DRUG-SENSING TRANSCRIPTIONAL ACTIVATOR SOXR"/>
    <property type="match status" value="1"/>
</dbReference>
<evidence type="ECO:0000313" key="4">
    <source>
        <dbReference type="EMBL" id="GAF49455.1"/>
    </source>
</evidence>
<dbReference type="EMBL" id="BAWF01000084">
    <property type="protein sequence ID" value="GAF49455.1"/>
    <property type="molecule type" value="Genomic_DNA"/>
</dbReference>
<dbReference type="GO" id="GO:0003677">
    <property type="term" value="F:DNA binding"/>
    <property type="evidence" value="ECO:0007669"/>
    <property type="project" value="UniProtKB-KW"/>
</dbReference>
<dbReference type="OrthoDB" id="9802039at2"/>
<dbReference type="InterPro" id="IPR047057">
    <property type="entry name" value="MerR_fam"/>
</dbReference>
<feature type="region of interest" description="Disordered" evidence="2">
    <location>
        <begin position="244"/>
        <end position="268"/>
    </location>
</feature>
<comment type="caution">
    <text evidence="4">The sequence shown here is derived from an EMBL/GenBank/DDBJ whole genome shotgun (WGS) entry which is preliminary data.</text>
</comment>
<keyword evidence="5" id="KW-1185">Reference proteome</keyword>
<dbReference type="SMART" id="SM00422">
    <property type="entry name" value="HTH_MERR"/>
    <property type="match status" value="1"/>
</dbReference>
<gene>
    <name evidence="4" type="ORF">RW1_084_00090</name>
</gene>
<name>X0REK6_RHOWR</name>
<dbReference type="GO" id="GO:0003700">
    <property type="term" value="F:DNA-binding transcription factor activity"/>
    <property type="evidence" value="ECO:0007669"/>
    <property type="project" value="InterPro"/>
</dbReference>
<evidence type="ECO:0000313" key="5">
    <source>
        <dbReference type="Proteomes" id="UP000019491"/>
    </source>
</evidence>
<organism evidence="4 5">
    <name type="scientific">Rhodococcus wratislaviensis NBRC 100605</name>
    <dbReference type="NCBI Taxonomy" id="1219028"/>
    <lineage>
        <taxon>Bacteria</taxon>
        <taxon>Bacillati</taxon>
        <taxon>Actinomycetota</taxon>
        <taxon>Actinomycetes</taxon>
        <taxon>Mycobacteriales</taxon>
        <taxon>Nocardiaceae</taxon>
        <taxon>Rhodococcus</taxon>
    </lineage>
</organism>
<sequence length="268" mass="30053">MRSHELAELAGVTVRTLRHYHQIGLLEEPERTANGYRDYTVKHLATVLRIVSFTSLGIPLSEVQRVLDDTTAATELLDRIDQQTAAEIKRLKTRRRTIAELKAGGAAPDLPAALIPYSGMLRSRANSTPERERYEREQIALVTHFSQDKGMSWLVTTLEKLTRTGARHKDLIDQFEGLPPDASAEQQPLIDEMVELLQAAIPLNDIPVLGTEATTLLLDHQDKHYNPSQRHVWARVLRALGEQSGSVDSTTFRPDAANSTVRREQAPR</sequence>
<dbReference type="Proteomes" id="UP000019491">
    <property type="component" value="Unassembled WGS sequence"/>
</dbReference>
<feature type="domain" description="HTH merR-type" evidence="3">
    <location>
        <begin position="1"/>
        <end position="69"/>
    </location>
</feature>
<protein>
    <recommendedName>
        <fullName evidence="3">HTH merR-type domain-containing protein</fullName>
    </recommendedName>
</protein>
<dbReference type="Pfam" id="PF13411">
    <property type="entry name" value="MerR_1"/>
    <property type="match status" value="1"/>
</dbReference>
<evidence type="ECO:0000259" key="3">
    <source>
        <dbReference type="PROSITE" id="PS50937"/>
    </source>
</evidence>
<dbReference type="RefSeq" id="WP_052033647.1">
    <property type="nucleotide sequence ID" value="NZ_BAWF01000084.1"/>
</dbReference>
<dbReference type="Gene3D" id="1.10.1660.10">
    <property type="match status" value="1"/>
</dbReference>
<dbReference type="InterPro" id="IPR009061">
    <property type="entry name" value="DNA-bd_dom_put_sf"/>
</dbReference>
<keyword evidence="1" id="KW-0238">DNA-binding</keyword>
<feature type="compositionally biased region" description="Polar residues" evidence="2">
    <location>
        <begin position="244"/>
        <end position="260"/>
    </location>
</feature>
<reference evidence="4 5" key="1">
    <citation type="submission" date="2014-02" db="EMBL/GenBank/DDBJ databases">
        <title>Whole genome shotgun sequence of Rhodococcus wratislaviensis NBRC 100605.</title>
        <authorList>
            <person name="Hosoyama A."/>
            <person name="Tsuchikane K."/>
            <person name="Yoshida I."/>
            <person name="Ohji S."/>
            <person name="Ichikawa N."/>
            <person name="Yamazoe A."/>
            <person name="Fujita N."/>
        </authorList>
    </citation>
    <scope>NUCLEOTIDE SEQUENCE [LARGE SCALE GENOMIC DNA]</scope>
    <source>
        <strain evidence="4 5">NBRC 100605</strain>
    </source>
</reference>
<evidence type="ECO:0000256" key="2">
    <source>
        <dbReference type="SAM" id="MobiDB-lite"/>
    </source>
</evidence>
<dbReference type="AlphaFoldDB" id="X0REK6"/>
<dbReference type="PANTHER" id="PTHR30204:SF93">
    <property type="entry name" value="HTH MERR-TYPE DOMAIN-CONTAINING PROTEIN"/>
    <property type="match status" value="1"/>
</dbReference>
<dbReference type="PROSITE" id="PS50937">
    <property type="entry name" value="HTH_MERR_2"/>
    <property type="match status" value="1"/>
</dbReference>
<dbReference type="CDD" id="cd00592">
    <property type="entry name" value="HTH_MerR-like"/>
    <property type="match status" value="1"/>
</dbReference>
<dbReference type="SUPFAM" id="SSF46955">
    <property type="entry name" value="Putative DNA-binding domain"/>
    <property type="match status" value="1"/>
</dbReference>
<proteinExistence type="predicted"/>